<proteinExistence type="predicted"/>
<dbReference type="RefSeq" id="WP_115389187.1">
    <property type="nucleotide sequence ID" value="NZ_JADZHC010000028.1"/>
</dbReference>
<evidence type="ECO:0000313" key="2">
    <source>
        <dbReference type="EMBL" id="SUI53187.1"/>
    </source>
</evidence>
<accession>A0A379Z1P1</accession>
<dbReference type="EMBL" id="UGYO01000001">
    <property type="protein sequence ID" value="SUI53187.1"/>
    <property type="molecule type" value="Genomic_DNA"/>
</dbReference>
<dbReference type="AlphaFoldDB" id="A0A379Z1P1"/>
<protein>
    <submittedName>
        <fullName evidence="2">Uncharacterized protein</fullName>
    </submittedName>
</protein>
<organism evidence="2 3">
    <name type="scientific">Shewanella algae</name>
    <dbReference type="NCBI Taxonomy" id="38313"/>
    <lineage>
        <taxon>Bacteria</taxon>
        <taxon>Pseudomonadati</taxon>
        <taxon>Pseudomonadota</taxon>
        <taxon>Gammaproteobacteria</taxon>
        <taxon>Alteromonadales</taxon>
        <taxon>Shewanellaceae</taxon>
        <taxon>Shewanella</taxon>
    </lineage>
</organism>
<dbReference type="Proteomes" id="UP000254069">
    <property type="component" value="Unassembled WGS sequence"/>
</dbReference>
<keyword evidence="1" id="KW-0812">Transmembrane</keyword>
<sequence>MSGIIERPDYIQYNQTALEEGCFTQEDIEQLEHEEAVFLWECPRAFDWPTSALVLHSKIILGMLALPVAAPILSRLISDEGRWQTLEIWDFYLAILFGVILLAFYALTRSQYHHIAYKITQSGMLEDNLKLYPKWRYRKLDFTTLALMLRIGALILLPLVFMTNPLLLAGPGGLVLLSFCPVPEYEPEKAQYVPLFWDEKDEKGKPIFTKLKVDSRRKMVLISGDIESFWGSVSIFCNKTNFETVVDFIVKRLPHLQVTRL</sequence>
<gene>
    <name evidence="2" type="ORF">NCTC10738_00742</name>
</gene>
<evidence type="ECO:0000256" key="1">
    <source>
        <dbReference type="SAM" id="Phobius"/>
    </source>
</evidence>
<feature type="transmembrane region" description="Helical" evidence="1">
    <location>
        <begin position="140"/>
        <end position="161"/>
    </location>
</feature>
<keyword evidence="1" id="KW-0472">Membrane</keyword>
<name>A0A379Z1P1_9GAMM</name>
<keyword evidence="3" id="KW-1185">Reference proteome</keyword>
<evidence type="ECO:0000313" key="3">
    <source>
        <dbReference type="Proteomes" id="UP000254069"/>
    </source>
</evidence>
<reference evidence="2 3" key="1">
    <citation type="submission" date="2018-06" db="EMBL/GenBank/DDBJ databases">
        <authorList>
            <consortium name="Pathogen Informatics"/>
            <person name="Doyle S."/>
        </authorList>
    </citation>
    <scope>NUCLEOTIDE SEQUENCE [LARGE SCALE GENOMIC DNA]</scope>
    <source>
        <strain evidence="2 3">NCTC10738</strain>
    </source>
</reference>
<feature type="transmembrane region" description="Helical" evidence="1">
    <location>
        <begin position="89"/>
        <end position="108"/>
    </location>
</feature>
<feature type="transmembrane region" description="Helical" evidence="1">
    <location>
        <begin position="59"/>
        <end position="77"/>
    </location>
</feature>
<keyword evidence="1" id="KW-1133">Transmembrane helix</keyword>